<name>A0ABY7MMI6_9BRAD</name>
<organism evidence="1 2">
    <name type="scientific">Bradyrhizobium xenonodulans</name>
    <dbReference type="NCBI Taxonomy" id="2736875"/>
    <lineage>
        <taxon>Bacteria</taxon>
        <taxon>Pseudomonadati</taxon>
        <taxon>Pseudomonadota</taxon>
        <taxon>Alphaproteobacteria</taxon>
        <taxon>Hyphomicrobiales</taxon>
        <taxon>Nitrobacteraceae</taxon>
        <taxon>Bradyrhizobium</taxon>
    </lineage>
</organism>
<keyword evidence="2" id="KW-1185">Reference proteome</keyword>
<evidence type="ECO:0000313" key="2">
    <source>
        <dbReference type="Proteomes" id="UP001179614"/>
    </source>
</evidence>
<gene>
    <name evidence="1" type="ORF">I3J27_38835</name>
</gene>
<reference evidence="1" key="1">
    <citation type="submission" date="2021-12" db="EMBL/GenBank/DDBJ databases">
        <title>Bradyrhizobium xenonodulans sp. nov.</title>
        <authorList>
            <person name="Claassens R."/>
            <person name="Venter S.N."/>
            <person name="Beukes C.W."/>
            <person name="Stepkowski T."/>
            <person name="Steenkamp E.T."/>
        </authorList>
    </citation>
    <scope>NUCLEOTIDE SEQUENCE</scope>
    <source>
        <strain evidence="1">14AB</strain>
    </source>
</reference>
<dbReference type="RefSeq" id="WP_270164095.1">
    <property type="nucleotide sequence ID" value="NZ_CP089391.1"/>
</dbReference>
<sequence length="265" mass="30301">MADFVPKGFYALERAVLLIARELNESLWDHAKMTLSEINAYERLGETAHYKDLRRTLEGIELSLRDRKTGELPDDSIEERFKAYQESQKLLRTALNAGELQSVLQFVRTGERFDQPAEAWAQENAMSWFDDGLTYVETGGTHLVLIPPFVPGAPLDVNFQEIENGVWASIEDSFSDWYYSASGPMADVEVRERDKGGRPLEYDWDAVKEYALGLVKQHGRPGRTNKRLPSKSQLAEAVMNEWARKGVELAEPTVRRYITTWLKDL</sequence>
<protein>
    <submittedName>
        <fullName evidence="1">Uncharacterized protein</fullName>
    </submittedName>
</protein>
<evidence type="ECO:0000313" key="1">
    <source>
        <dbReference type="EMBL" id="WBL78821.1"/>
    </source>
</evidence>
<dbReference type="EMBL" id="CP089391">
    <property type="protein sequence ID" value="WBL78821.1"/>
    <property type="molecule type" value="Genomic_DNA"/>
</dbReference>
<accession>A0ABY7MMI6</accession>
<dbReference type="Proteomes" id="UP001179614">
    <property type="component" value="Chromosome"/>
</dbReference>
<proteinExistence type="predicted"/>